<proteinExistence type="predicted"/>
<evidence type="ECO:0000259" key="1">
    <source>
        <dbReference type="Pfam" id="PF09937"/>
    </source>
</evidence>
<dbReference type="InterPro" id="IPR018683">
    <property type="entry name" value="DUF2169"/>
</dbReference>
<comment type="caution">
    <text evidence="2">The sequence shown here is derived from an EMBL/GenBank/DDBJ whole genome shotgun (WGS) entry which is preliminary data.</text>
</comment>
<gene>
    <name evidence="2" type="ORF">PRCB_02165</name>
</gene>
<dbReference type="Gene3D" id="2.160.20.80">
    <property type="entry name" value="E3 ubiquitin-protein ligase SopA"/>
    <property type="match status" value="2"/>
</dbReference>
<reference evidence="2 3" key="1">
    <citation type="submission" date="2017-11" db="EMBL/GenBank/DDBJ databases">
        <title>The genome sequence of Pantoea rodasii DSM 26611.</title>
        <authorList>
            <person name="Gao J."/>
            <person name="Mao X."/>
            <person name="Sun J."/>
        </authorList>
    </citation>
    <scope>NUCLEOTIDE SEQUENCE [LARGE SCALE GENOMIC DNA]</scope>
    <source>
        <strain evidence="2 3">DSM 26611</strain>
    </source>
</reference>
<accession>A0A2M9WIU7</accession>
<feature type="domain" description="DUF2169" evidence="1">
    <location>
        <begin position="116"/>
        <end position="234"/>
    </location>
</feature>
<protein>
    <recommendedName>
        <fullName evidence="1">DUF2169 domain-containing protein</fullName>
    </recommendedName>
</protein>
<dbReference type="STRING" id="1076549.HA45_11030"/>
<dbReference type="InterPro" id="IPR001646">
    <property type="entry name" value="5peptide_repeat"/>
</dbReference>
<dbReference type="InterPro" id="IPR051082">
    <property type="entry name" value="Pentapeptide-BTB/POZ_domain"/>
</dbReference>
<organism evidence="2 3">
    <name type="scientific">Pantoea rodasii</name>
    <dbReference type="NCBI Taxonomy" id="1076549"/>
    <lineage>
        <taxon>Bacteria</taxon>
        <taxon>Pseudomonadati</taxon>
        <taxon>Pseudomonadota</taxon>
        <taxon>Gammaproteobacteria</taxon>
        <taxon>Enterobacterales</taxon>
        <taxon>Erwiniaceae</taxon>
        <taxon>Pantoea</taxon>
    </lineage>
</organism>
<keyword evidence="3" id="KW-1185">Reference proteome</keyword>
<name>A0A2M9WIU7_9GAMM</name>
<dbReference type="PANTHER" id="PTHR14136:SF17">
    <property type="entry name" value="BTB_POZ DOMAIN-CONTAINING PROTEIN KCTD9"/>
    <property type="match status" value="1"/>
</dbReference>
<sequence length="769" mass="87257">MGGCVMQIIKPSHLSLLSRPYRWQQQDYLGVAAIALLDMSATPALRDEQTLWQRVGEVLQSPDGVLDMAIPKACAEFLVSGFAHAAPQQTQVDVLIQIDQLRKQQRVANGQSVQMHAIAMDHPMRQALMGQDFDDRWLQHEYPGFPRDTDWRVFNQAAADQWWSEQDALPRGASWRIENMHPQQPIMQGQLPLWQAQAFITRQRQDEILFEALTMRATTLHFLPHCHEMILIWHGCCAINHDDAFDVQSLMVALEREDAPRGVEHYRQIHQQRSSDPDAALHALRESDLIDAEILAHVASTALNRDPGPLVQNLMRYEQQQRQQFDQPVPASSLHKFAIEDDLASQFARQEAEGEQQYQQMMARYQQESQRSHAASLPLPDGVSQYRQQRDELHANRHLLGPRDSDIARSEQALLDSYRLTAQQQPSAPRLSLAASEAQRQQLIACMRGDQDARGWDLTGADLSGLDLRGIDLENALLENTDFSHCQLDGADLRGAVLVRAEFHHTSLTHCLLDGANLAQAQCWQSDFSDSSLREVELEACQLEHCRFERALLRQLFIQQATIAHCNLQHALLDRCDLMNLSLEALDFSHTHFVQSNLIQCRLNAVRFNHVNAQGLSLVTCTSSDLCFDDAQLKQCMFTAQSQLPQAHFRRAQLTECNLRDIDLQAANFDQATLHNSDFSGADCRGASLRLMRTHHSRFVRTDFRAARLTGSLLLGADLQKSQLAGCDLSDCNLFRADLSQTFTDSHTRFEDALTDSMKTLPRRREHQV</sequence>
<feature type="domain" description="DUF2169" evidence="1">
    <location>
        <begin position="25"/>
        <end position="107"/>
    </location>
</feature>
<dbReference type="Pfam" id="PF09937">
    <property type="entry name" value="DUF2169"/>
    <property type="match status" value="2"/>
</dbReference>
<evidence type="ECO:0000313" key="3">
    <source>
        <dbReference type="Proteomes" id="UP000232062"/>
    </source>
</evidence>
<dbReference type="PANTHER" id="PTHR14136">
    <property type="entry name" value="BTB_POZ DOMAIN-CONTAINING PROTEIN KCTD9"/>
    <property type="match status" value="1"/>
</dbReference>
<dbReference type="EMBL" id="PIQI01000003">
    <property type="protein sequence ID" value="PJZ07485.1"/>
    <property type="molecule type" value="Genomic_DNA"/>
</dbReference>
<dbReference type="Pfam" id="PF00805">
    <property type="entry name" value="Pentapeptide"/>
    <property type="match status" value="4"/>
</dbReference>
<dbReference type="SUPFAM" id="SSF141571">
    <property type="entry name" value="Pentapeptide repeat-like"/>
    <property type="match status" value="2"/>
</dbReference>
<evidence type="ECO:0000313" key="2">
    <source>
        <dbReference type="EMBL" id="PJZ07485.1"/>
    </source>
</evidence>
<dbReference type="Proteomes" id="UP000232062">
    <property type="component" value="Unassembled WGS sequence"/>
</dbReference>
<dbReference type="OrthoDB" id="237820at2"/>
<dbReference type="AlphaFoldDB" id="A0A2M9WIU7"/>